<feature type="compositionally biased region" description="Pro residues" evidence="1">
    <location>
        <begin position="116"/>
        <end position="126"/>
    </location>
</feature>
<dbReference type="InterPro" id="IPR036353">
    <property type="entry name" value="XPC-bd_sf"/>
</dbReference>
<dbReference type="GO" id="GO:0043130">
    <property type="term" value="F:ubiquitin binding"/>
    <property type="evidence" value="ECO:0007669"/>
    <property type="project" value="TreeGrafter"/>
</dbReference>
<dbReference type="SUPFAM" id="SSF46934">
    <property type="entry name" value="UBA-like"/>
    <property type="match status" value="1"/>
</dbReference>
<dbReference type="SUPFAM" id="SSF101238">
    <property type="entry name" value="XPC-binding domain"/>
    <property type="match status" value="1"/>
</dbReference>
<dbReference type="InterPro" id="IPR015940">
    <property type="entry name" value="UBA"/>
</dbReference>
<feature type="region of interest" description="Disordered" evidence="1">
    <location>
        <begin position="1"/>
        <end position="39"/>
    </location>
</feature>
<dbReference type="GO" id="GO:0005829">
    <property type="term" value="C:cytosol"/>
    <property type="evidence" value="ECO:0007669"/>
    <property type="project" value="TreeGrafter"/>
</dbReference>
<feature type="non-terminal residue" evidence="3">
    <location>
        <position position="1"/>
    </location>
</feature>
<keyword evidence="4" id="KW-1185">Reference proteome</keyword>
<dbReference type="PANTHER" id="PTHR10621">
    <property type="entry name" value="UV EXCISION REPAIR PROTEIN RAD23"/>
    <property type="match status" value="1"/>
</dbReference>
<name>X6N563_RETFI</name>
<feature type="compositionally biased region" description="Low complexity" evidence="1">
    <location>
        <begin position="144"/>
        <end position="169"/>
    </location>
</feature>
<dbReference type="CDD" id="cd14280">
    <property type="entry name" value="UBA1_Rad23_like"/>
    <property type="match status" value="1"/>
</dbReference>
<evidence type="ECO:0000256" key="1">
    <source>
        <dbReference type="SAM" id="MobiDB-lite"/>
    </source>
</evidence>
<evidence type="ECO:0000313" key="3">
    <source>
        <dbReference type="EMBL" id="ETO21083.1"/>
    </source>
</evidence>
<organism evidence="3 4">
    <name type="scientific">Reticulomyxa filosa</name>
    <dbReference type="NCBI Taxonomy" id="46433"/>
    <lineage>
        <taxon>Eukaryota</taxon>
        <taxon>Sar</taxon>
        <taxon>Rhizaria</taxon>
        <taxon>Retaria</taxon>
        <taxon>Foraminifera</taxon>
        <taxon>Monothalamids</taxon>
        <taxon>Reticulomyxidae</taxon>
        <taxon>Reticulomyxa</taxon>
    </lineage>
</organism>
<dbReference type="Proteomes" id="UP000023152">
    <property type="component" value="Unassembled WGS sequence"/>
</dbReference>
<dbReference type="FunFam" id="1.10.8.10:FF:000003">
    <property type="entry name" value="UV excision repair protein RAD23 homolog"/>
    <property type="match status" value="1"/>
</dbReference>
<gene>
    <name evidence="3" type="ORF">RFI_16122</name>
</gene>
<dbReference type="GO" id="GO:0043161">
    <property type="term" value="P:proteasome-mediated ubiquitin-dependent protein catabolic process"/>
    <property type="evidence" value="ECO:0007669"/>
    <property type="project" value="InterPro"/>
</dbReference>
<dbReference type="Gene3D" id="1.10.8.10">
    <property type="entry name" value="DNA helicase RuvA subunit, C-terminal domain"/>
    <property type="match status" value="2"/>
</dbReference>
<protein>
    <submittedName>
        <fullName evidence="3">Nucleotide excision repair protein RAD23</fullName>
    </submittedName>
</protein>
<dbReference type="GO" id="GO:0003684">
    <property type="term" value="F:damaged DNA binding"/>
    <property type="evidence" value="ECO:0007669"/>
    <property type="project" value="InterPro"/>
</dbReference>
<dbReference type="OrthoDB" id="419317at2759"/>
<dbReference type="GO" id="GO:0070628">
    <property type="term" value="F:proteasome binding"/>
    <property type="evidence" value="ECO:0007669"/>
    <property type="project" value="TreeGrafter"/>
</dbReference>
<dbReference type="GO" id="GO:0006289">
    <property type="term" value="P:nucleotide-excision repair"/>
    <property type="evidence" value="ECO:0007669"/>
    <property type="project" value="InterPro"/>
</dbReference>
<dbReference type="GO" id="GO:0031593">
    <property type="term" value="F:polyubiquitin modification-dependent protein binding"/>
    <property type="evidence" value="ECO:0007669"/>
    <property type="project" value="TreeGrafter"/>
</dbReference>
<dbReference type="InterPro" id="IPR009060">
    <property type="entry name" value="UBA-like_sf"/>
</dbReference>
<feature type="domain" description="UBA" evidence="2">
    <location>
        <begin position="86"/>
        <end position="112"/>
    </location>
</feature>
<sequence length="284" mass="31855">KKKKKKKKKGGNKKKKKKKKKKIATNPTQASEQSASSTLVTGAELQSTVQNLMNMGFDREQRFIIPAKKKNKFLFVCWNRMPIFLFNKKKVMQALRAAYNNPDRAVEYLINGIPSEPQPSEPPSEPPANTRTASLGQARQAPRTTSTQPQSTQSTQSTQSSQSSQSSQAQGGGGGQNRLVFSLHHFFHEISFPLLPFFFWGGRREKEGEKTLFLCVCARFLQLFGEIVAQLQQVIQGNPQLLAGMIAQLAQQNPEVCLQNKYLFVRQQERNGKEGGIEQGQNVE</sequence>
<accession>X6N563</accession>
<dbReference type="Gene3D" id="1.10.10.540">
    <property type="entry name" value="XPC-binding domain"/>
    <property type="match status" value="1"/>
</dbReference>
<comment type="caution">
    <text evidence="3">The sequence shown here is derived from an EMBL/GenBank/DDBJ whole genome shotgun (WGS) entry which is preliminary data.</text>
</comment>
<evidence type="ECO:0000259" key="2">
    <source>
        <dbReference type="PROSITE" id="PS50030"/>
    </source>
</evidence>
<dbReference type="GO" id="GO:0005654">
    <property type="term" value="C:nucleoplasm"/>
    <property type="evidence" value="ECO:0007669"/>
    <property type="project" value="TreeGrafter"/>
</dbReference>
<dbReference type="PROSITE" id="PS50030">
    <property type="entry name" value="UBA"/>
    <property type="match status" value="1"/>
</dbReference>
<feature type="region of interest" description="Disordered" evidence="1">
    <location>
        <begin position="112"/>
        <end position="174"/>
    </location>
</feature>
<dbReference type="EMBL" id="ASPP01011950">
    <property type="protein sequence ID" value="ETO21083.1"/>
    <property type="molecule type" value="Genomic_DNA"/>
</dbReference>
<feature type="compositionally biased region" description="Basic residues" evidence="1">
    <location>
        <begin position="1"/>
        <end position="23"/>
    </location>
</feature>
<proteinExistence type="predicted"/>
<dbReference type="InterPro" id="IPR015360">
    <property type="entry name" value="XPC-bd"/>
</dbReference>
<feature type="compositionally biased region" description="Polar residues" evidence="1">
    <location>
        <begin position="25"/>
        <end position="39"/>
    </location>
</feature>
<dbReference type="PANTHER" id="PTHR10621:SF0">
    <property type="entry name" value="UV EXCISION REPAIR PROTEIN RAD23"/>
    <property type="match status" value="1"/>
</dbReference>
<dbReference type="Pfam" id="PF09280">
    <property type="entry name" value="XPC-binding"/>
    <property type="match status" value="1"/>
</dbReference>
<dbReference type="AlphaFoldDB" id="X6N563"/>
<reference evidence="3 4" key="1">
    <citation type="journal article" date="2013" name="Curr. Biol.">
        <title>The Genome of the Foraminiferan Reticulomyxa filosa.</title>
        <authorList>
            <person name="Glockner G."/>
            <person name="Hulsmann N."/>
            <person name="Schleicher M."/>
            <person name="Noegel A.A."/>
            <person name="Eichinger L."/>
            <person name="Gallinger C."/>
            <person name="Pawlowski J."/>
            <person name="Sierra R."/>
            <person name="Euteneuer U."/>
            <person name="Pillet L."/>
            <person name="Moustafa A."/>
            <person name="Platzer M."/>
            <person name="Groth M."/>
            <person name="Szafranski K."/>
            <person name="Schliwa M."/>
        </authorList>
    </citation>
    <scope>NUCLEOTIDE SEQUENCE [LARGE SCALE GENOMIC DNA]</scope>
</reference>
<evidence type="ECO:0000313" key="4">
    <source>
        <dbReference type="Proteomes" id="UP000023152"/>
    </source>
</evidence>